<dbReference type="Gene3D" id="1.20.1070.10">
    <property type="entry name" value="Rhodopsin 7-helix transmembrane proteins"/>
    <property type="match status" value="1"/>
</dbReference>
<dbReference type="STRING" id="675120.N1PPD2"/>
<reference evidence="7" key="1">
    <citation type="journal article" date="2012" name="PLoS Genet.">
        <title>The genomes of the fungal plant pathogens Cladosporium fulvum and Dothistroma septosporum reveal adaptation to different hosts and lifestyles but also signatures of common ancestry.</title>
        <authorList>
            <person name="de Wit P.J.G.M."/>
            <person name="van der Burgt A."/>
            <person name="Oekmen B."/>
            <person name="Stergiopoulos I."/>
            <person name="Abd-Elsalam K.A."/>
            <person name="Aerts A.L."/>
            <person name="Bahkali A.H."/>
            <person name="Beenen H.G."/>
            <person name="Chettri P."/>
            <person name="Cox M.P."/>
            <person name="Datema E."/>
            <person name="de Vries R.P."/>
            <person name="Dhillon B."/>
            <person name="Ganley A.R."/>
            <person name="Griffiths S.A."/>
            <person name="Guo Y."/>
            <person name="Hamelin R.C."/>
            <person name="Henrissat B."/>
            <person name="Kabir M.S."/>
            <person name="Jashni M.K."/>
            <person name="Kema G."/>
            <person name="Klaubauf S."/>
            <person name="Lapidus A."/>
            <person name="Levasseur A."/>
            <person name="Lindquist E."/>
            <person name="Mehrabi R."/>
            <person name="Ohm R.A."/>
            <person name="Owen T.J."/>
            <person name="Salamov A."/>
            <person name="Schwelm A."/>
            <person name="Schijlen E."/>
            <person name="Sun H."/>
            <person name="van den Burg H.A."/>
            <person name="van Ham R.C.H.J."/>
            <person name="Zhang S."/>
            <person name="Goodwin S.B."/>
            <person name="Grigoriev I.V."/>
            <person name="Collemare J."/>
            <person name="Bradshaw R.E."/>
        </authorList>
    </citation>
    <scope>NUCLEOTIDE SEQUENCE [LARGE SCALE GENOMIC DNA]</scope>
    <source>
        <strain evidence="7">NZE10 / CBS 128990</strain>
    </source>
</reference>
<evidence type="ECO:0000313" key="7">
    <source>
        <dbReference type="Proteomes" id="UP000016933"/>
    </source>
</evidence>
<dbReference type="OrthoDB" id="100006at2759"/>
<keyword evidence="7" id="KW-1185">Reference proteome</keyword>
<dbReference type="GO" id="GO:0004930">
    <property type="term" value="F:G protein-coupled receptor activity"/>
    <property type="evidence" value="ECO:0007669"/>
    <property type="project" value="TreeGrafter"/>
</dbReference>
<dbReference type="HOGENOM" id="CLU_027149_1_1_1"/>
<dbReference type="eggNOG" id="ENOG502RYZC">
    <property type="taxonomic scope" value="Eukaryota"/>
</dbReference>
<dbReference type="OMA" id="WIFIALN"/>
<comment type="subcellular location">
    <subcellularLocation>
        <location evidence="1">Membrane</location>
        <topology evidence="1">Multi-pass membrane protein</topology>
    </subcellularLocation>
</comment>
<evidence type="ECO:0000313" key="6">
    <source>
        <dbReference type="EMBL" id="EME44793.1"/>
    </source>
</evidence>
<dbReference type="GO" id="GO:0005886">
    <property type="term" value="C:plasma membrane"/>
    <property type="evidence" value="ECO:0007669"/>
    <property type="project" value="TreeGrafter"/>
</dbReference>
<sequence length="326" mass="36316">LSNTSGTVTPLPEVLRRGLVALTFFGLLSLTLASALFVHLVYRLITWKRTNHGRINQYVALLLNLVLADVQQAFGFSMSAHWLIKDGIIALTPACWAQGFLLNVGDVAAAVFTFAMAGHVFADIVCNYRLGAKPFVLTIVSLWISTYICSAVGIIMFPHDFYAGAGAWCWINAKYMDERLYMHYLWLLSAEFGVVVIYSLMFLTLWKRVRAFFYADLDSNGEMQLRARSAAKSIMVYPAIYVICTLPAVVVRLSIMTGSSFEWPTLVTIGIFVSSVGTFDVLSYTITRRSLIFGSTLPDQNAHGLQTFTTWGTYRSDHLYGTTTTV</sequence>
<evidence type="ECO:0000256" key="2">
    <source>
        <dbReference type="ARBA" id="ARBA00022692"/>
    </source>
</evidence>
<feature type="transmembrane region" description="Helical" evidence="5">
    <location>
        <begin position="234"/>
        <end position="255"/>
    </location>
</feature>
<accession>N1PPD2</accession>
<keyword evidence="3 5" id="KW-1133">Transmembrane helix</keyword>
<evidence type="ECO:0000256" key="3">
    <source>
        <dbReference type="ARBA" id="ARBA00022989"/>
    </source>
</evidence>
<feature type="transmembrane region" description="Helical" evidence="5">
    <location>
        <begin position="261"/>
        <end position="282"/>
    </location>
</feature>
<feature type="transmembrane region" description="Helical" evidence="5">
    <location>
        <begin position="184"/>
        <end position="206"/>
    </location>
</feature>
<feature type="transmembrane region" description="Helical" evidence="5">
    <location>
        <begin position="58"/>
        <end position="84"/>
    </location>
</feature>
<keyword evidence="4 5" id="KW-0472">Membrane</keyword>
<feature type="transmembrane region" description="Helical" evidence="5">
    <location>
        <begin position="134"/>
        <end position="157"/>
    </location>
</feature>
<dbReference type="GO" id="GO:0007189">
    <property type="term" value="P:adenylate cyclase-activating G protein-coupled receptor signaling pathway"/>
    <property type="evidence" value="ECO:0007669"/>
    <property type="project" value="TreeGrafter"/>
</dbReference>
<name>N1PPD2_DOTSN</name>
<evidence type="ECO:0000256" key="5">
    <source>
        <dbReference type="SAM" id="Phobius"/>
    </source>
</evidence>
<reference evidence="6 7" key="2">
    <citation type="journal article" date="2012" name="PLoS Pathog.">
        <title>Diverse lifestyles and strategies of plant pathogenesis encoded in the genomes of eighteen Dothideomycetes fungi.</title>
        <authorList>
            <person name="Ohm R.A."/>
            <person name="Feau N."/>
            <person name="Henrissat B."/>
            <person name="Schoch C.L."/>
            <person name="Horwitz B.A."/>
            <person name="Barry K.W."/>
            <person name="Condon B.J."/>
            <person name="Copeland A.C."/>
            <person name="Dhillon B."/>
            <person name="Glaser F."/>
            <person name="Hesse C.N."/>
            <person name="Kosti I."/>
            <person name="LaButti K."/>
            <person name="Lindquist E.A."/>
            <person name="Lucas S."/>
            <person name="Salamov A.A."/>
            <person name="Bradshaw R.E."/>
            <person name="Ciuffetti L."/>
            <person name="Hamelin R.C."/>
            <person name="Kema G.H.J."/>
            <person name="Lawrence C."/>
            <person name="Scott J.A."/>
            <person name="Spatafora J.W."/>
            <person name="Turgeon B.G."/>
            <person name="de Wit P.J.G.M."/>
            <person name="Zhong S."/>
            <person name="Goodwin S.B."/>
            <person name="Grigoriev I.V."/>
        </authorList>
    </citation>
    <scope>NUCLEOTIDE SEQUENCE [LARGE SCALE GENOMIC DNA]</scope>
    <source>
        <strain evidence="7">NZE10 / CBS 128990</strain>
    </source>
</reference>
<dbReference type="PANTHER" id="PTHR23112">
    <property type="entry name" value="G PROTEIN-COUPLED RECEPTOR 157-RELATED"/>
    <property type="match status" value="1"/>
</dbReference>
<organism evidence="6 7">
    <name type="scientific">Dothistroma septosporum (strain NZE10 / CBS 128990)</name>
    <name type="common">Red band needle blight fungus</name>
    <name type="synonym">Mycosphaerella pini</name>
    <dbReference type="NCBI Taxonomy" id="675120"/>
    <lineage>
        <taxon>Eukaryota</taxon>
        <taxon>Fungi</taxon>
        <taxon>Dikarya</taxon>
        <taxon>Ascomycota</taxon>
        <taxon>Pezizomycotina</taxon>
        <taxon>Dothideomycetes</taxon>
        <taxon>Dothideomycetidae</taxon>
        <taxon>Mycosphaerellales</taxon>
        <taxon>Mycosphaerellaceae</taxon>
        <taxon>Dothistroma</taxon>
    </lineage>
</organism>
<evidence type="ECO:0000256" key="1">
    <source>
        <dbReference type="ARBA" id="ARBA00004141"/>
    </source>
</evidence>
<feature type="transmembrane region" description="Helical" evidence="5">
    <location>
        <begin position="96"/>
        <end position="122"/>
    </location>
</feature>
<keyword evidence="2 5" id="KW-0812">Transmembrane</keyword>
<protein>
    <submittedName>
        <fullName evidence="6">Uncharacterized protein</fullName>
    </submittedName>
</protein>
<dbReference type="PANTHER" id="PTHR23112:SF37">
    <property type="entry name" value="G PROTEIN-COUPLED RECEPTOR GPR1"/>
    <property type="match status" value="1"/>
</dbReference>
<dbReference type="SUPFAM" id="SSF81321">
    <property type="entry name" value="Family A G protein-coupled receptor-like"/>
    <property type="match status" value="1"/>
</dbReference>
<feature type="non-terminal residue" evidence="6">
    <location>
        <position position="1"/>
    </location>
</feature>
<feature type="transmembrane region" description="Helical" evidence="5">
    <location>
        <begin position="20"/>
        <end position="46"/>
    </location>
</feature>
<evidence type="ECO:0000256" key="4">
    <source>
        <dbReference type="ARBA" id="ARBA00023136"/>
    </source>
</evidence>
<gene>
    <name evidence="6" type="ORF">DOTSEDRAFT_111938</name>
</gene>
<proteinExistence type="predicted"/>
<feature type="non-terminal residue" evidence="6">
    <location>
        <position position="326"/>
    </location>
</feature>
<dbReference type="Proteomes" id="UP000016933">
    <property type="component" value="Unassembled WGS sequence"/>
</dbReference>
<dbReference type="EMBL" id="KB446539">
    <property type="protein sequence ID" value="EME44793.1"/>
    <property type="molecule type" value="Genomic_DNA"/>
</dbReference>
<dbReference type="AlphaFoldDB" id="N1PPD2"/>